<dbReference type="PANTHER" id="PTHR30574:SF1">
    <property type="entry name" value="SULPHUR TRANSPORT DOMAIN-CONTAINING PROTEIN"/>
    <property type="match status" value="1"/>
</dbReference>
<organism evidence="10 11">
    <name type="scientific">Ruegeria alba</name>
    <dbReference type="NCBI Taxonomy" id="2916756"/>
    <lineage>
        <taxon>Bacteria</taxon>
        <taxon>Pseudomonadati</taxon>
        <taxon>Pseudomonadota</taxon>
        <taxon>Alphaproteobacteria</taxon>
        <taxon>Rhodobacterales</taxon>
        <taxon>Roseobacteraceae</taxon>
        <taxon>Ruegeria</taxon>
    </lineage>
</organism>
<comment type="subcellular location">
    <subcellularLocation>
        <location evidence="1">Cell inner membrane</location>
        <topology evidence="1">Multi-pass membrane protein</topology>
    </subcellularLocation>
</comment>
<proteinExistence type="inferred from homology"/>
<dbReference type="Proteomes" id="UP001165279">
    <property type="component" value="Unassembled WGS sequence"/>
</dbReference>
<evidence type="ECO:0000256" key="8">
    <source>
        <dbReference type="ARBA" id="ARBA00035655"/>
    </source>
</evidence>
<dbReference type="Pfam" id="PF04143">
    <property type="entry name" value="Sulf_transp"/>
    <property type="match status" value="1"/>
</dbReference>
<keyword evidence="6 9" id="KW-1133">Transmembrane helix</keyword>
<dbReference type="EMBL" id="JAKOEM010000006">
    <property type="protein sequence ID" value="MCG6558325.1"/>
    <property type="molecule type" value="Genomic_DNA"/>
</dbReference>
<evidence type="ECO:0000313" key="11">
    <source>
        <dbReference type="Proteomes" id="UP001165279"/>
    </source>
</evidence>
<keyword evidence="2" id="KW-0813">Transport</keyword>
<protein>
    <submittedName>
        <fullName evidence="10">YeeE/YedE family protein</fullName>
    </submittedName>
</protein>
<evidence type="ECO:0000256" key="9">
    <source>
        <dbReference type="SAM" id="Phobius"/>
    </source>
</evidence>
<feature type="transmembrane region" description="Helical" evidence="9">
    <location>
        <begin position="113"/>
        <end position="135"/>
    </location>
</feature>
<name>A0ABS9NXJ3_9RHOB</name>
<comment type="similarity">
    <text evidence="8">Belongs to the TsuA/YedE (TC 9.B.102) family.</text>
</comment>
<sequence length="142" mass="14734">METDWIWGLVGGLLIGTGGAVYLLGNGRIMGASGILGGLIDGTGRGNWVERAVFLFGVVVAPLVLWPLYSVEIDTHVTSDIWIIVAAGLLVGVGTRIANGCTSGHGVCGISRFSLRGIVATVFYILAGGLTLAIFRHVLGVI</sequence>
<feature type="transmembrane region" description="Helical" evidence="9">
    <location>
        <begin position="81"/>
        <end position="101"/>
    </location>
</feature>
<feature type="transmembrane region" description="Helical" evidence="9">
    <location>
        <begin position="6"/>
        <end position="25"/>
    </location>
</feature>
<reference evidence="10" key="1">
    <citation type="submission" date="2022-02" db="EMBL/GenBank/DDBJ databases">
        <title>The genome sequence of Ruegeria sp. 1NDH52C.</title>
        <authorList>
            <person name="Du J."/>
        </authorList>
    </citation>
    <scope>NUCLEOTIDE SEQUENCE</scope>
    <source>
        <strain evidence="10">1NDH52C</strain>
    </source>
</reference>
<comment type="caution">
    <text evidence="10">The sequence shown here is derived from an EMBL/GenBank/DDBJ whole genome shotgun (WGS) entry which is preliminary data.</text>
</comment>
<dbReference type="PANTHER" id="PTHR30574">
    <property type="entry name" value="INNER MEMBRANE PROTEIN YEDE"/>
    <property type="match status" value="1"/>
</dbReference>
<evidence type="ECO:0000256" key="7">
    <source>
        <dbReference type="ARBA" id="ARBA00023136"/>
    </source>
</evidence>
<feature type="transmembrane region" description="Helical" evidence="9">
    <location>
        <begin position="52"/>
        <end position="69"/>
    </location>
</feature>
<evidence type="ECO:0000256" key="2">
    <source>
        <dbReference type="ARBA" id="ARBA00022448"/>
    </source>
</evidence>
<evidence type="ECO:0000256" key="3">
    <source>
        <dbReference type="ARBA" id="ARBA00022475"/>
    </source>
</evidence>
<evidence type="ECO:0000313" key="10">
    <source>
        <dbReference type="EMBL" id="MCG6558325.1"/>
    </source>
</evidence>
<keyword evidence="3" id="KW-1003">Cell membrane</keyword>
<keyword evidence="5 9" id="KW-0812">Transmembrane</keyword>
<keyword evidence="7 9" id="KW-0472">Membrane</keyword>
<dbReference type="InterPro" id="IPR007272">
    <property type="entry name" value="Sulf_transp_TsuA/YedE"/>
</dbReference>
<evidence type="ECO:0000256" key="1">
    <source>
        <dbReference type="ARBA" id="ARBA00004429"/>
    </source>
</evidence>
<gene>
    <name evidence="10" type="ORF">MB818_08960</name>
</gene>
<evidence type="ECO:0000256" key="4">
    <source>
        <dbReference type="ARBA" id="ARBA00022519"/>
    </source>
</evidence>
<evidence type="ECO:0000256" key="6">
    <source>
        <dbReference type="ARBA" id="ARBA00022989"/>
    </source>
</evidence>
<keyword evidence="11" id="KW-1185">Reference proteome</keyword>
<evidence type="ECO:0000256" key="5">
    <source>
        <dbReference type="ARBA" id="ARBA00022692"/>
    </source>
</evidence>
<accession>A0ABS9NXJ3</accession>
<keyword evidence="4" id="KW-0997">Cell inner membrane</keyword>
<dbReference type="RefSeq" id="WP_238904863.1">
    <property type="nucleotide sequence ID" value="NZ_JAKOEM010000006.1"/>
</dbReference>